<gene>
    <name evidence="1" type="ORF">V5F30_00060</name>
</gene>
<keyword evidence="2" id="KW-1185">Reference proteome</keyword>
<dbReference type="RefSeq" id="WP_394007093.1">
    <property type="nucleotide sequence ID" value="NZ_JBAFUR010000001.1"/>
</dbReference>
<reference evidence="1 2" key="1">
    <citation type="submission" date="2024-02" db="EMBL/GenBank/DDBJ databases">
        <title>Expansion and revision of Xanthobacter and proposal of Roseixanthobacter gen. nov.</title>
        <authorList>
            <person name="Soltysiak M.P.M."/>
            <person name="Jalihal A."/>
            <person name="Ory A."/>
            <person name="Chrisophersen C."/>
            <person name="Lee A.D."/>
            <person name="Boulton J."/>
            <person name="Springer M."/>
        </authorList>
    </citation>
    <scope>NUCLEOTIDE SEQUENCE [LARGE SCALE GENOMIC DNA]</scope>
    <source>
        <strain evidence="1 2">CB5</strain>
    </source>
</reference>
<evidence type="ECO:0000313" key="2">
    <source>
        <dbReference type="Proteomes" id="UP001604043"/>
    </source>
</evidence>
<evidence type="ECO:0000313" key="1">
    <source>
        <dbReference type="EMBL" id="MFG1250576.1"/>
    </source>
</evidence>
<protein>
    <submittedName>
        <fullName evidence="1">Uncharacterized protein</fullName>
    </submittedName>
</protein>
<organism evidence="1 2">
    <name type="scientific">Xanthobacter aminoxidans</name>
    <dbReference type="NCBI Taxonomy" id="186280"/>
    <lineage>
        <taxon>Bacteria</taxon>
        <taxon>Pseudomonadati</taxon>
        <taxon>Pseudomonadota</taxon>
        <taxon>Alphaproteobacteria</taxon>
        <taxon>Hyphomicrobiales</taxon>
        <taxon>Xanthobacteraceae</taxon>
        <taxon>Xanthobacter</taxon>
    </lineage>
</organism>
<accession>A0ABW6Z9X8</accession>
<name>A0ABW6Z9X8_9HYPH</name>
<dbReference type="Proteomes" id="UP001604043">
    <property type="component" value="Unassembled WGS sequence"/>
</dbReference>
<sequence>MKEPRPAMTPDELQRNVSRIADAAEKLLFETERLRRDVARLAGRIEPFEGEPQIPEPPPFVTPLFTKKSDLRDAVIVIDTARKFIVACEHELSAIRGRMDAIEADAISRDEMKPWLKK</sequence>
<dbReference type="EMBL" id="JBAFUR010000001">
    <property type="protein sequence ID" value="MFG1250576.1"/>
    <property type="molecule type" value="Genomic_DNA"/>
</dbReference>
<comment type="caution">
    <text evidence="1">The sequence shown here is derived from an EMBL/GenBank/DDBJ whole genome shotgun (WGS) entry which is preliminary data.</text>
</comment>
<proteinExistence type="predicted"/>